<proteinExistence type="predicted"/>
<protein>
    <submittedName>
        <fullName evidence="1">Uncharacterized protein</fullName>
    </submittedName>
</protein>
<gene>
    <name evidence="1" type="ORF">MNBD_GAMMA16-1334</name>
</gene>
<name>A0A3B0ZH27_9ZZZZ</name>
<dbReference type="AlphaFoldDB" id="A0A3B0ZH27"/>
<sequence>MSAIAANREVDGLVRDGVAVELYDAVGVKQLHLLRRKRKDRRVEREVVLSHLLTCEWCRS</sequence>
<organism evidence="1">
    <name type="scientific">hydrothermal vent metagenome</name>
    <dbReference type="NCBI Taxonomy" id="652676"/>
    <lineage>
        <taxon>unclassified sequences</taxon>
        <taxon>metagenomes</taxon>
        <taxon>ecological metagenomes</taxon>
    </lineage>
</organism>
<accession>A0A3B0ZH27</accession>
<reference evidence="1" key="1">
    <citation type="submission" date="2018-06" db="EMBL/GenBank/DDBJ databases">
        <authorList>
            <person name="Zhirakovskaya E."/>
        </authorList>
    </citation>
    <scope>NUCLEOTIDE SEQUENCE</scope>
</reference>
<evidence type="ECO:0000313" key="1">
    <source>
        <dbReference type="EMBL" id="VAW86732.1"/>
    </source>
</evidence>
<dbReference type="EMBL" id="UOFO01000098">
    <property type="protein sequence ID" value="VAW86732.1"/>
    <property type="molecule type" value="Genomic_DNA"/>
</dbReference>